<feature type="transmembrane region" description="Helical" evidence="1">
    <location>
        <begin position="22"/>
        <end position="46"/>
    </location>
</feature>
<dbReference type="Proteomes" id="UP000054843">
    <property type="component" value="Unassembled WGS sequence"/>
</dbReference>
<keyword evidence="3" id="KW-1185">Reference proteome</keyword>
<dbReference type="EMBL" id="JYDO01000056">
    <property type="protein sequence ID" value="KRZ73974.1"/>
    <property type="molecule type" value="Genomic_DNA"/>
</dbReference>
<evidence type="ECO:0000313" key="3">
    <source>
        <dbReference type="Proteomes" id="UP000054843"/>
    </source>
</evidence>
<proteinExistence type="predicted"/>
<comment type="caution">
    <text evidence="2">The sequence shown here is derived from an EMBL/GenBank/DDBJ whole genome shotgun (WGS) entry which is preliminary data.</text>
</comment>
<organism evidence="2 3">
    <name type="scientific">Trichinella papuae</name>
    <dbReference type="NCBI Taxonomy" id="268474"/>
    <lineage>
        <taxon>Eukaryota</taxon>
        <taxon>Metazoa</taxon>
        <taxon>Ecdysozoa</taxon>
        <taxon>Nematoda</taxon>
        <taxon>Enoplea</taxon>
        <taxon>Dorylaimia</taxon>
        <taxon>Trichinellida</taxon>
        <taxon>Trichinellidae</taxon>
        <taxon>Trichinella</taxon>
    </lineage>
</organism>
<evidence type="ECO:0000256" key="1">
    <source>
        <dbReference type="SAM" id="Phobius"/>
    </source>
</evidence>
<dbReference type="AlphaFoldDB" id="A0A0V1MQ87"/>
<protein>
    <submittedName>
        <fullName evidence="2">Uncharacterized protein</fullName>
    </submittedName>
</protein>
<keyword evidence="1" id="KW-0472">Membrane</keyword>
<sequence length="88" mass="10316">MDMIRNEYLYYGNILSYCNTLLYYQIGLSNIFDFGIICFFILWLVICKISFQWHRPLKAVLAYALALRGGESGVDLTLQVLINVAWRR</sequence>
<name>A0A0V1MQ87_9BILA</name>
<keyword evidence="1" id="KW-1133">Transmembrane helix</keyword>
<gene>
    <name evidence="2" type="ORF">T10_8484</name>
</gene>
<keyword evidence="1" id="KW-0812">Transmembrane</keyword>
<reference evidence="2 3" key="1">
    <citation type="submission" date="2015-01" db="EMBL/GenBank/DDBJ databases">
        <title>Evolution of Trichinella species and genotypes.</title>
        <authorList>
            <person name="Korhonen P.K."/>
            <person name="Edoardo P."/>
            <person name="Giuseppe L.R."/>
            <person name="Gasser R.B."/>
        </authorList>
    </citation>
    <scope>NUCLEOTIDE SEQUENCE [LARGE SCALE GENOMIC DNA]</scope>
    <source>
        <strain evidence="2">ISS1980</strain>
    </source>
</reference>
<evidence type="ECO:0000313" key="2">
    <source>
        <dbReference type="EMBL" id="KRZ73974.1"/>
    </source>
</evidence>
<accession>A0A0V1MQ87</accession>